<name>A0A5J9SMV9_9POAL</name>
<feature type="non-terminal residue" evidence="2">
    <location>
        <position position="1"/>
    </location>
</feature>
<gene>
    <name evidence="2" type="ORF">EJB05_54307</name>
</gene>
<organism evidence="2 3">
    <name type="scientific">Eragrostis curvula</name>
    <name type="common">weeping love grass</name>
    <dbReference type="NCBI Taxonomy" id="38414"/>
    <lineage>
        <taxon>Eukaryota</taxon>
        <taxon>Viridiplantae</taxon>
        <taxon>Streptophyta</taxon>
        <taxon>Embryophyta</taxon>
        <taxon>Tracheophyta</taxon>
        <taxon>Spermatophyta</taxon>
        <taxon>Magnoliopsida</taxon>
        <taxon>Liliopsida</taxon>
        <taxon>Poales</taxon>
        <taxon>Poaceae</taxon>
        <taxon>PACMAD clade</taxon>
        <taxon>Chloridoideae</taxon>
        <taxon>Eragrostideae</taxon>
        <taxon>Eragrostidinae</taxon>
        <taxon>Eragrostis</taxon>
    </lineage>
</organism>
<dbReference type="PANTHER" id="PTHR34591:SF58">
    <property type="entry name" value="F-BOX DOMAIN-CONTAINING PROTEIN"/>
    <property type="match status" value="1"/>
</dbReference>
<protein>
    <recommendedName>
        <fullName evidence="1">F-box domain-containing protein</fullName>
    </recommendedName>
</protein>
<proteinExistence type="predicted"/>
<dbReference type="AlphaFoldDB" id="A0A5J9SMV9"/>
<evidence type="ECO:0000313" key="2">
    <source>
        <dbReference type="EMBL" id="TVU00277.1"/>
    </source>
</evidence>
<dbReference type="InterPro" id="IPR056592">
    <property type="entry name" value="Beta-prop_At3g26010-like"/>
</dbReference>
<dbReference type="PANTHER" id="PTHR34591">
    <property type="entry name" value="OS03G0653100 PROTEIN-RELATED"/>
    <property type="match status" value="1"/>
</dbReference>
<dbReference type="Gramene" id="TVU00277">
    <property type="protein sequence ID" value="TVU00277"/>
    <property type="gene ID" value="EJB05_54307"/>
</dbReference>
<keyword evidence="3" id="KW-1185">Reference proteome</keyword>
<dbReference type="PROSITE" id="PS50181">
    <property type="entry name" value="FBOX"/>
    <property type="match status" value="1"/>
</dbReference>
<dbReference type="Pfam" id="PF24750">
    <property type="entry name" value="b-prop_At3g26010-like"/>
    <property type="match status" value="1"/>
</dbReference>
<evidence type="ECO:0000259" key="1">
    <source>
        <dbReference type="PROSITE" id="PS50181"/>
    </source>
</evidence>
<comment type="caution">
    <text evidence="2">The sequence shown here is derived from an EMBL/GenBank/DDBJ whole genome shotgun (WGS) entry which is preliminary data.</text>
</comment>
<dbReference type="InterPro" id="IPR001810">
    <property type="entry name" value="F-box_dom"/>
</dbReference>
<dbReference type="Pfam" id="PF12937">
    <property type="entry name" value="F-box-like"/>
    <property type="match status" value="1"/>
</dbReference>
<dbReference type="SMART" id="SM00256">
    <property type="entry name" value="FBOX"/>
    <property type="match status" value="1"/>
</dbReference>
<dbReference type="Gene3D" id="1.20.1280.50">
    <property type="match status" value="1"/>
</dbReference>
<dbReference type="Proteomes" id="UP000324897">
    <property type="component" value="Unassembled WGS sequence"/>
</dbReference>
<dbReference type="InterPro" id="IPR036047">
    <property type="entry name" value="F-box-like_dom_sf"/>
</dbReference>
<reference evidence="2 3" key="1">
    <citation type="journal article" date="2019" name="Sci. Rep.">
        <title>A high-quality genome of Eragrostis curvula grass provides insights into Poaceae evolution and supports new strategies to enhance forage quality.</title>
        <authorList>
            <person name="Carballo J."/>
            <person name="Santos B.A.C.M."/>
            <person name="Zappacosta D."/>
            <person name="Garbus I."/>
            <person name="Selva J.P."/>
            <person name="Gallo C.A."/>
            <person name="Diaz A."/>
            <person name="Albertini E."/>
            <person name="Caccamo M."/>
            <person name="Echenique V."/>
        </authorList>
    </citation>
    <scope>NUCLEOTIDE SEQUENCE [LARGE SCALE GENOMIC DNA]</scope>
    <source>
        <strain evidence="3">cv. Victoria</strain>
        <tissue evidence="2">Leaf</tissue>
    </source>
</reference>
<dbReference type="OrthoDB" id="694746at2759"/>
<sequence length="430" mass="49104">MEDPPRFLPADVLTGILRRLPPRDLAVSRSVCKAWRAVVDAGRMLRPDLLPLSVGGIFISLARQPAPPLLFAPPAMAPKIGGKLERYVKMEDCFDIPTIIGCCNGLLFLDDQVVNPATRRWAPVPPCPVGPDAYNQGDVYLVFDPSVSPHYEVLLIQDTYSSYEGQLMEEGSEWPPSTCMMWVYSSRTGRWEKKPFVREGGPAGTVAEVRSAPTPEYRHAVYWHGALYAHCKNDFIMRINVSNYKYQVVKLPAGVNAIVYFHLHLVKSKYGVYFALLCERRQLRVWFLNEFGAGHTEWVLKYDTNLETVLAQFSLDHDDCPINRPWMILQDDNYNNEDGSFEWDFENNNLLEIIEGADVKCYSGFIYIFGFHPFKEVVFLYLSNGRVVACHLNNSKIQDLGQLHLPYRPDVIDTTFVYTPCWMGELSEHY</sequence>
<accession>A0A5J9SMV9</accession>
<feature type="domain" description="F-box" evidence="1">
    <location>
        <begin position="8"/>
        <end position="48"/>
    </location>
</feature>
<dbReference type="EMBL" id="RWGY01000614">
    <property type="protein sequence ID" value="TVU00277.1"/>
    <property type="molecule type" value="Genomic_DNA"/>
</dbReference>
<evidence type="ECO:0000313" key="3">
    <source>
        <dbReference type="Proteomes" id="UP000324897"/>
    </source>
</evidence>
<dbReference type="SUPFAM" id="SSF81383">
    <property type="entry name" value="F-box domain"/>
    <property type="match status" value="1"/>
</dbReference>